<dbReference type="BioCyc" id="PSYR629263:G11X0-4917-MONOMER"/>
<gene>
    <name evidence="1" type="ORF">PSYPI_27199</name>
</gene>
<sequence length="86" mass="9719">MLNNRFLGVFRGQAPGITLKLPMDTRIDAPGDQRLGNITQSASISRSRFQDMYRKTAQTTPIEDIDSSNDQKFARFGLVIQYTEAH</sequence>
<evidence type="ECO:0000313" key="2">
    <source>
        <dbReference type="Proteomes" id="UP000004986"/>
    </source>
</evidence>
<proteinExistence type="predicted"/>
<name>F3GFE7_PSESJ</name>
<accession>F3GFE7</accession>
<protein>
    <submittedName>
        <fullName evidence="1">Uncharacterized protein</fullName>
    </submittedName>
</protein>
<comment type="caution">
    <text evidence="1">The sequence shown here is derived from an EMBL/GenBank/DDBJ whole genome shotgun (WGS) entry which is preliminary data.</text>
</comment>
<dbReference type="Proteomes" id="UP000004986">
    <property type="component" value="Unassembled WGS sequence"/>
</dbReference>
<dbReference type="HOGENOM" id="CLU_2495551_0_0_6"/>
<dbReference type="AlphaFoldDB" id="F3GFE7"/>
<organism evidence="1 2">
    <name type="scientific">Pseudomonas syringae pv. pisi str. 1704B</name>
    <dbReference type="NCBI Taxonomy" id="629263"/>
    <lineage>
        <taxon>Bacteria</taxon>
        <taxon>Pseudomonadati</taxon>
        <taxon>Pseudomonadota</taxon>
        <taxon>Gammaproteobacteria</taxon>
        <taxon>Pseudomonadales</taxon>
        <taxon>Pseudomonadaceae</taxon>
        <taxon>Pseudomonas</taxon>
        <taxon>Pseudomonas syringae</taxon>
    </lineage>
</organism>
<reference evidence="1 2" key="1">
    <citation type="journal article" date="2011" name="PLoS Pathog.">
        <title>Dynamic evolution of pathogenicity revealed by sequencing and comparative genomics of 19 Pseudomonas syringae isolates.</title>
        <authorList>
            <person name="Baltrus D.A."/>
            <person name="Nishimura M.T."/>
            <person name="Romanchuk A."/>
            <person name="Chang J.H."/>
            <person name="Mukhtar M.S."/>
            <person name="Cherkis K."/>
            <person name="Roach J."/>
            <person name="Grant S.R."/>
            <person name="Jones C.D."/>
            <person name="Dangl J.L."/>
        </authorList>
    </citation>
    <scope>NUCLEOTIDE SEQUENCE [LARGE SCALE GENOMIC DNA]</scope>
    <source>
        <strain evidence="1 2">1704B</strain>
    </source>
</reference>
<keyword evidence="2" id="KW-1185">Reference proteome</keyword>
<dbReference type="EMBL" id="AEAI01001390">
    <property type="protein sequence ID" value="EGH45797.1"/>
    <property type="molecule type" value="Genomic_DNA"/>
</dbReference>
<evidence type="ECO:0000313" key="1">
    <source>
        <dbReference type="EMBL" id="EGH45797.1"/>
    </source>
</evidence>